<gene>
    <name evidence="1" type="ORF">K7B10_24915</name>
</gene>
<proteinExistence type="predicted"/>
<dbReference type="EMBL" id="JAINUL010000001">
    <property type="protein sequence ID" value="MCC0097957.1"/>
    <property type="molecule type" value="Genomic_DNA"/>
</dbReference>
<accession>A0ABS8EBS2</accession>
<sequence>MESLIIRLEGGDRAELADLADASGRAPEDLARDAVLRYLRDERVRVGAEAARLAQRHAALLKRLGQ</sequence>
<organism evidence="1 2">
    <name type="scientific">Streptomyces flavotricini</name>
    <dbReference type="NCBI Taxonomy" id="66888"/>
    <lineage>
        <taxon>Bacteria</taxon>
        <taxon>Bacillati</taxon>
        <taxon>Actinomycetota</taxon>
        <taxon>Actinomycetes</taxon>
        <taxon>Kitasatosporales</taxon>
        <taxon>Streptomycetaceae</taxon>
        <taxon>Streptomyces</taxon>
    </lineage>
</organism>
<comment type="caution">
    <text evidence="1">The sequence shown here is derived from an EMBL/GenBank/DDBJ whole genome shotgun (WGS) entry which is preliminary data.</text>
</comment>
<evidence type="ECO:0000313" key="2">
    <source>
        <dbReference type="Proteomes" id="UP001520654"/>
    </source>
</evidence>
<evidence type="ECO:0000313" key="1">
    <source>
        <dbReference type="EMBL" id="MCC0097957.1"/>
    </source>
</evidence>
<dbReference type="Proteomes" id="UP001520654">
    <property type="component" value="Unassembled WGS sequence"/>
</dbReference>
<protein>
    <recommendedName>
        <fullName evidence="3">Ribbon-helix-helix protein CopG domain-containing protein</fullName>
    </recommendedName>
</protein>
<reference evidence="1 2" key="1">
    <citation type="submission" date="2021-08" db="EMBL/GenBank/DDBJ databases">
        <title>Genomic Architecture of Streptomyces flavotricini NGL1 and Streptomyces erythrochromogenes HMS4 With Differential Plant Beneficial attributes and laccase production capabilities.</title>
        <authorList>
            <person name="Salwan R."/>
            <person name="Kaur R."/>
            <person name="Sharma V."/>
        </authorList>
    </citation>
    <scope>NUCLEOTIDE SEQUENCE [LARGE SCALE GENOMIC DNA]</scope>
    <source>
        <strain evidence="1 2">NGL1</strain>
    </source>
</reference>
<dbReference type="RefSeq" id="WP_229339333.1">
    <property type="nucleotide sequence ID" value="NZ_JAINUL010000001.1"/>
</dbReference>
<keyword evidence="2" id="KW-1185">Reference proteome</keyword>
<evidence type="ECO:0008006" key="3">
    <source>
        <dbReference type="Google" id="ProtNLM"/>
    </source>
</evidence>
<name>A0ABS8EBS2_9ACTN</name>